<name>A0A5C6PGU9_9TELE</name>
<protein>
    <submittedName>
        <fullName evidence="1">Uncharacterized protein</fullName>
    </submittedName>
</protein>
<accession>A0A5C6PGU9</accession>
<keyword evidence="2" id="KW-1185">Reference proteome</keyword>
<sequence>MDPADQDAVRRTLEAQGKLLGQHDQLLSDIWASLQTLNIMDYSIQFCILAARSAWNDVALRGVLAQGLAEELKGGVPPNRLLVLKDEVEVPSIQADIRRCRRVGRQVRAALLQASQCSQRQTLDSSPVLSARSECLAVLKGPPAPGGVSEAGSMLRPFEIERMWKTRRLFYLGVFLREEDFMGKKWEDTLESVKGRLLQEPVLWGTKLDLPIWTGETLVRKMVTAGVVTLAQVVALTGPPVVKMFGMYHLLCALVQRHQTFTEPA</sequence>
<organism evidence="1 2">
    <name type="scientific">Takifugu flavidus</name>
    <name type="common">sansaifugu</name>
    <dbReference type="NCBI Taxonomy" id="433684"/>
    <lineage>
        <taxon>Eukaryota</taxon>
        <taxon>Metazoa</taxon>
        <taxon>Chordata</taxon>
        <taxon>Craniata</taxon>
        <taxon>Vertebrata</taxon>
        <taxon>Euteleostomi</taxon>
        <taxon>Actinopterygii</taxon>
        <taxon>Neopterygii</taxon>
        <taxon>Teleostei</taxon>
        <taxon>Neoteleostei</taxon>
        <taxon>Acanthomorphata</taxon>
        <taxon>Eupercaria</taxon>
        <taxon>Tetraodontiformes</taxon>
        <taxon>Tetradontoidea</taxon>
        <taxon>Tetraodontidae</taxon>
        <taxon>Takifugu</taxon>
    </lineage>
</organism>
<evidence type="ECO:0000313" key="1">
    <source>
        <dbReference type="EMBL" id="TWW77617.1"/>
    </source>
</evidence>
<dbReference type="AlphaFoldDB" id="A0A5C6PGU9"/>
<proteinExistence type="predicted"/>
<dbReference type="Proteomes" id="UP000324091">
    <property type="component" value="Chromosome 12"/>
</dbReference>
<reference evidence="1 2" key="1">
    <citation type="submission" date="2019-04" db="EMBL/GenBank/DDBJ databases">
        <title>Chromosome genome assembly for Takifugu flavidus.</title>
        <authorList>
            <person name="Xiao S."/>
        </authorList>
    </citation>
    <scope>NUCLEOTIDE SEQUENCE [LARGE SCALE GENOMIC DNA]</scope>
    <source>
        <strain evidence="1">HTHZ2018</strain>
        <tissue evidence="1">Muscle</tissue>
    </source>
</reference>
<evidence type="ECO:0000313" key="2">
    <source>
        <dbReference type="Proteomes" id="UP000324091"/>
    </source>
</evidence>
<comment type="caution">
    <text evidence="1">The sequence shown here is derived from an EMBL/GenBank/DDBJ whole genome shotgun (WGS) entry which is preliminary data.</text>
</comment>
<gene>
    <name evidence="1" type="ORF">D4764_12G0010070</name>
</gene>
<dbReference type="EMBL" id="RHFK02000004">
    <property type="protein sequence ID" value="TWW77617.1"/>
    <property type="molecule type" value="Genomic_DNA"/>
</dbReference>